<comment type="cofactor">
    <cofactor evidence="1">
        <name>Mg(2+)</name>
        <dbReference type="ChEBI" id="CHEBI:18420"/>
    </cofactor>
</comment>
<dbReference type="Proteomes" id="UP001203607">
    <property type="component" value="Unassembled WGS sequence"/>
</dbReference>
<reference evidence="5 6" key="1">
    <citation type="submission" date="2022-05" db="EMBL/GenBank/DDBJ databases">
        <authorList>
            <person name="Park J.-S."/>
        </authorList>
    </citation>
    <scope>NUCLEOTIDE SEQUENCE [LARGE SCALE GENOMIC DNA]</scope>
    <source>
        <strain evidence="5 6">2012CJ35-5</strain>
    </source>
</reference>
<keyword evidence="4" id="KW-0460">Magnesium</keyword>
<proteinExistence type="predicted"/>
<dbReference type="InterPro" id="IPR023214">
    <property type="entry name" value="HAD_sf"/>
</dbReference>
<dbReference type="SFLD" id="SFLDG01129">
    <property type="entry name" value="C1.5:_HAD__Beta-PGM__Phosphata"/>
    <property type="match status" value="1"/>
</dbReference>
<evidence type="ECO:0000256" key="4">
    <source>
        <dbReference type="ARBA" id="ARBA00022842"/>
    </source>
</evidence>
<dbReference type="GO" id="GO:0016787">
    <property type="term" value="F:hydrolase activity"/>
    <property type="evidence" value="ECO:0007669"/>
    <property type="project" value="UniProtKB-KW"/>
</dbReference>
<dbReference type="RefSeq" id="WP_249657465.1">
    <property type="nucleotide sequence ID" value="NZ_JAMFMA010000002.1"/>
</dbReference>
<keyword evidence="2" id="KW-0479">Metal-binding</keyword>
<evidence type="ECO:0000256" key="3">
    <source>
        <dbReference type="ARBA" id="ARBA00022801"/>
    </source>
</evidence>
<dbReference type="PANTHER" id="PTHR46470:SF2">
    <property type="entry name" value="GLYCERALDEHYDE 3-PHOSPHATE PHOSPHATASE"/>
    <property type="match status" value="1"/>
</dbReference>
<dbReference type="Gene3D" id="1.10.150.520">
    <property type="match status" value="1"/>
</dbReference>
<name>A0ABT0PSB6_9FLAO</name>
<dbReference type="NCBIfam" id="TIGR01509">
    <property type="entry name" value="HAD-SF-IA-v3"/>
    <property type="match status" value="1"/>
</dbReference>
<dbReference type="PRINTS" id="PR00413">
    <property type="entry name" value="HADHALOGNASE"/>
</dbReference>
<keyword evidence="3 5" id="KW-0378">Hydrolase</keyword>
<keyword evidence="6" id="KW-1185">Reference proteome</keyword>
<sequence>MANSLILDLDNTLYGYDIPHQLAYNKVMDSIVSMFGIQLDKAKGDFEFARMKTHYELPAKAASHNRLLYFQKMLELNGISSLQHAMHFYNIYWDTFLEQITLFDGVLDYLENHRLQGGKSCILTDLTAHIQYRKIEKLGLSNYVDYLVTSEEVGIEKPHPYMFTRALQKLECNTMEALMIGDSWSKDILGANAMGIDSIWINNDRQSRIEKPGIRMVYNFKEI</sequence>
<gene>
    <name evidence="5" type="ORF">M3P19_09680</name>
</gene>
<dbReference type="SFLD" id="SFLDS00003">
    <property type="entry name" value="Haloacid_Dehalogenase"/>
    <property type="match status" value="1"/>
</dbReference>
<evidence type="ECO:0000313" key="6">
    <source>
        <dbReference type="Proteomes" id="UP001203607"/>
    </source>
</evidence>
<evidence type="ECO:0000256" key="1">
    <source>
        <dbReference type="ARBA" id="ARBA00001946"/>
    </source>
</evidence>
<dbReference type="Pfam" id="PF13419">
    <property type="entry name" value="HAD_2"/>
    <property type="match status" value="1"/>
</dbReference>
<protein>
    <submittedName>
        <fullName evidence="5">HAD family hydrolase</fullName>
    </submittedName>
</protein>
<dbReference type="InterPro" id="IPR051400">
    <property type="entry name" value="HAD-like_hydrolase"/>
</dbReference>
<dbReference type="EMBL" id="JAMFMA010000002">
    <property type="protein sequence ID" value="MCL6274280.1"/>
    <property type="molecule type" value="Genomic_DNA"/>
</dbReference>
<dbReference type="InterPro" id="IPR041492">
    <property type="entry name" value="HAD_2"/>
</dbReference>
<evidence type="ECO:0000313" key="5">
    <source>
        <dbReference type="EMBL" id="MCL6274280.1"/>
    </source>
</evidence>
<dbReference type="Gene3D" id="3.40.50.1000">
    <property type="entry name" value="HAD superfamily/HAD-like"/>
    <property type="match status" value="1"/>
</dbReference>
<evidence type="ECO:0000256" key="2">
    <source>
        <dbReference type="ARBA" id="ARBA00022723"/>
    </source>
</evidence>
<accession>A0ABT0PSB6</accession>
<dbReference type="SUPFAM" id="SSF56784">
    <property type="entry name" value="HAD-like"/>
    <property type="match status" value="1"/>
</dbReference>
<dbReference type="InterPro" id="IPR006439">
    <property type="entry name" value="HAD-SF_hydro_IA"/>
</dbReference>
<comment type="caution">
    <text evidence="5">The sequence shown here is derived from an EMBL/GenBank/DDBJ whole genome shotgun (WGS) entry which is preliminary data.</text>
</comment>
<dbReference type="NCBIfam" id="TIGR01549">
    <property type="entry name" value="HAD-SF-IA-v1"/>
    <property type="match status" value="1"/>
</dbReference>
<dbReference type="PANTHER" id="PTHR46470">
    <property type="entry name" value="N-ACYLNEURAMINATE-9-PHOSPHATASE"/>
    <property type="match status" value="1"/>
</dbReference>
<dbReference type="InterPro" id="IPR036412">
    <property type="entry name" value="HAD-like_sf"/>
</dbReference>
<organism evidence="5 6">
    <name type="scientific">Flagellimonas spongiicola</name>
    <dbReference type="NCBI Taxonomy" id="2942208"/>
    <lineage>
        <taxon>Bacteria</taxon>
        <taxon>Pseudomonadati</taxon>
        <taxon>Bacteroidota</taxon>
        <taxon>Flavobacteriia</taxon>
        <taxon>Flavobacteriales</taxon>
        <taxon>Flavobacteriaceae</taxon>
        <taxon>Flagellimonas</taxon>
    </lineage>
</organism>